<sequence>MIDSDLIDDDPDFYLPKNLSIQELKKTIKSPFEFEYHWIVLESQIIEFPWLTREGETEYKLDFKVYSWGTKGKKLKQQITFGHFINNFYGYIKVK</sequence>
<reference evidence="1 2" key="1">
    <citation type="submission" date="2016-11" db="EMBL/GenBank/DDBJ databases">
        <title>Whole genomes of Flavobacteriaceae.</title>
        <authorList>
            <person name="Stine C."/>
            <person name="Li C."/>
            <person name="Tadesse D."/>
        </authorList>
    </citation>
    <scope>NUCLEOTIDE SEQUENCE [LARGE SCALE GENOMIC DNA]</scope>
    <source>
        <strain evidence="1 2">DSM 24704</strain>
    </source>
</reference>
<dbReference type="RefSeq" id="WP_089478207.1">
    <property type="nucleotide sequence ID" value="NZ_MUGS01000004.1"/>
</dbReference>
<proteinExistence type="predicted"/>
<name>A0A227PGU9_9FLAO</name>
<organism evidence="1 2">
    <name type="scientific">Flavobacterium araucananum</name>
    <dbReference type="NCBI Taxonomy" id="946678"/>
    <lineage>
        <taxon>Bacteria</taxon>
        <taxon>Pseudomonadati</taxon>
        <taxon>Bacteroidota</taxon>
        <taxon>Flavobacteriia</taxon>
        <taxon>Flavobacteriales</taxon>
        <taxon>Flavobacteriaceae</taxon>
        <taxon>Flavobacterium</taxon>
    </lineage>
</organism>
<gene>
    <name evidence="1" type="ORF">B0A64_03760</name>
</gene>
<dbReference type="AlphaFoldDB" id="A0A227PGU9"/>
<accession>A0A227PGU9</accession>
<dbReference type="EMBL" id="MUGS01000004">
    <property type="protein sequence ID" value="OXG09120.1"/>
    <property type="molecule type" value="Genomic_DNA"/>
</dbReference>
<evidence type="ECO:0000313" key="2">
    <source>
        <dbReference type="Proteomes" id="UP000214684"/>
    </source>
</evidence>
<keyword evidence="2" id="KW-1185">Reference proteome</keyword>
<protein>
    <submittedName>
        <fullName evidence="1">Uncharacterized protein</fullName>
    </submittedName>
</protein>
<dbReference type="OrthoDB" id="6717961at2"/>
<dbReference type="Proteomes" id="UP000214684">
    <property type="component" value="Unassembled WGS sequence"/>
</dbReference>
<evidence type="ECO:0000313" key="1">
    <source>
        <dbReference type="EMBL" id="OXG09120.1"/>
    </source>
</evidence>
<comment type="caution">
    <text evidence="1">The sequence shown here is derived from an EMBL/GenBank/DDBJ whole genome shotgun (WGS) entry which is preliminary data.</text>
</comment>